<dbReference type="Gene3D" id="3.10.300.10">
    <property type="entry name" value="Methylpurine-DNA glycosylase (MPG)"/>
    <property type="match status" value="1"/>
</dbReference>
<evidence type="ECO:0000256" key="3">
    <source>
        <dbReference type="ARBA" id="ARBA00022801"/>
    </source>
</evidence>
<dbReference type="Pfam" id="PF02245">
    <property type="entry name" value="Pur_DNA_glyco"/>
    <property type="match status" value="1"/>
</dbReference>
<accession>A0ABN5LNS5</accession>
<reference evidence="6 7" key="1">
    <citation type="submission" date="2018-05" db="EMBL/GenBank/DDBJ databases">
        <title>Chitinophaga sp. nov., isolated from rhizosphere soil of Alhagi.</title>
        <authorList>
            <person name="Liu Y."/>
        </authorList>
    </citation>
    <scope>NUCLEOTIDE SEQUENCE [LARGE SCALE GENOMIC DNA]</scope>
    <source>
        <strain evidence="6 7">T22</strain>
    </source>
</reference>
<sequence length="204" mass="22408">MAKLELAFYEQNDVMKVSKALLGKLLVTEIDGVRTSGRIVETEAYAGATDKASHAYNNRRTSRTEIIYAPGGVAYVYLCYGIHHLFNVVTHGRDVPHAVLVRALEPLEGLERMLLRTGKTKIDYTLTAGPGSLTKALGITTGLTGQSLLGNTVWIEDAPALPPRQIAIGTRVGVAYAMEDAYRPYRFWVKDSKWVSKGKGLVQK</sequence>
<gene>
    <name evidence="6" type="ORF">DLD77_04740</name>
</gene>
<dbReference type="PANTHER" id="PTHR10429:SF0">
    <property type="entry name" value="DNA-3-METHYLADENINE GLYCOSYLASE"/>
    <property type="match status" value="1"/>
</dbReference>
<dbReference type="NCBIfam" id="TIGR00567">
    <property type="entry name" value="3mg"/>
    <property type="match status" value="1"/>
</dbReference>
<proteinExistence type="inferred from homology"/>
<dbReference type="InterPro" id="IPR011034">
    <property type="entry name" value="Formyl_transferase-like_C_sf"/>
</dbReference>
<keyword evidence="2 5" id="KW-0227">DNA damage</keyword>
<evidence type="ECO:0000256" key="2">
    <source>
        <dbReference type="ARBA" id="ARBA00022763"/>
    </source>
</evidence>
<keyword evidence="4 5" id="KW-0234">DNA repair</keyword>
<comment type="similarity">
    <text evidence="1 5">Belongs to the DNA glycosylase MPG family.</text>
</comment>
<evidence type="ECO:0000313" key="6">
    <source>
        <dbReference type="EMBL" id="AWO01053.1"/>
    </source>
</evidence>
<evidence type="ECO:0000256" key="1">
    <source>
        <dbReference type="ARBA" id="ARBA00009232"/>
    </source>
</evidence>
<keyword evidence="3 5" id="KW-0378">Hydrolase</keyword>
<dbReference type="EC" id="3.2.2.-" evidence="5"/>
<dbReference type="Proteomes" id="UP000246099">
    <property type="component" value="Chromosome"/>
</dbReference>
<dbReference type="HAMAP" id="MF_00527">
    <property type="entry name" value="3MGH"/>
    <property type="match status" value="1"/>
</dbReference>
<protein>
    <recommendedName>
        <fullName evidence="5">Putative 3-methyladenine DNA glycosylase</fullName>
        <ecNumber evidence="5">3.2.2.-</ecNumber>
    </recommendedName>
</protein>
<dbReference type="InterPro" id="IPR036995">
    <property type="entry name" value="MPG_sf"/>
</dbReference>
<keyword evidence="7" id="KW-1185">Reference proteome</keyword>
<dbReference type="InterPro" id="IPR003180">
    <property type="entry name" value="MPG"/>
</dbReference>
<evidence type="ECO:0000256" key="5">
    <source>
        <dbReference type="HAMAP-Rule" id="MF_00527"/>
    </source>
</evidence>
<evidence type="ECO:0000256" key="4">
    <source>
        <dbReference type="ARBA" id="ARBA00023204"/>
    </source>
</evidence>
<evidence type="ECO:0000313" key="7">
    <source>
        <dbReference type="Proteomes" id="UP000246099"/>
    </source>
</evidence>
<dbReference type="SUPFAM" id="SSF50486">
    <property type="entry name" value="FMT C-terminal domain-like"/>
    <property type="match status" value="1"/>
</dbReference>
<dbReference type="RefSeq" id="WP_119077197.1">
    <property type="nucleotide sequence ID" value="NZ_CP029600.1"/>
</dbReference>
<name>A0ABN5LNS5_9BACT</name>
<organism evidence="6 7">
    <name type="scientific">Chitinophaga alhagiae</name>
    <dbReference type="NCBI Taxonomy" id="2203219"/>
    <lineage>
        <taxon>Bacteria</taxon>
        <taxon>Pseudomonadati</taxon>
        <taxon>Bacteroidota</taxon>
        <taxon>Chitinophagia</taxon>
        <taxon>Chitinophagales</taxon>
        <taxon>Chitinophagaceae</taxon>
        <taxon>Chitinophaga</taxon>
    </lineage>
</organism>
<dbReference type="EMBL" id="CP029600">
    <property type="protein sequence ID" value="AWO01053.1"/>
    <property type="molecule type" value="Genomic_DNA"/>
</dbReference>
<dbReference type="PANTHER" id="PTHR10429">
    <property type="entry name" value="DNA-3-METHYLADENINE GLYCOSYLASE"/>
    <property type="match status" value="1"/>
</dbReference>
<dbReference type="CDD" id="cd00540">
    <property type="entry name" value="AAG"/>
    <property type="match status" value="1"/>
</dbReference>